<dbReference type="PROSITE" id="PS51194">
    <property type="entry name" value="HELICASE_CTER"/>
    <property type="match status" value="1"/>
</dbReference>
<dbReference type="CDD" id="cd18785">
    <property type="entry name" value="SF2_C"/>
    <property type="match status" value="1"/>
</dbReference>
<reference evidence="2 3" key="1">
    <citation type="submission" date="2017-12" db="EMBL/GenBank/DDBJ databases">
        <title>Sequencing the genomes of 1000 Actinobacteria strains.</title>
        <authorList>
            <person name="Klenk H.-P."/>
        </authorList>
    </citation>
    <scope>NUCLEOTIDE SEQUENCE [LARGE SCALE GENOMIC DNA]</scope>
    <source>
        <strain evidence="2 3">DSM 44489</strain>
    </source>
</reference>
<keyword evidence="2" id="KW-0378">Hydrolase</keyword>
<evidence type="ECO:0000259" key="1">
    <source>
        <dbReference type="PROSITE" id="PS51194"/>
    </source>
</evidence>
<gene>
    <name evidence="2" type="ORF">ATK86_4833</name>
</gene>
<sequence>MAEDLAPWYEARDSLVDSLEEELMGPREPEPLHEPPLNRIIVGVLYPRVENLSDIYKPGLSEDSDGEAGSTADNTATEVAVSLSHAHKPSSVGLTFTVDSARTPRITIRASARKYTESENVWHPHEVATDTDVVIDSTAAGRIDEPVAEGELLRIVGVVRAPTAAGHVRISVSLVNGHTRTDTSGAIDGLSWFRPTITISTPQGGFVDRSIDPSRLSADADDRSSRFLYRNEPVLAIGHGCAASWDEHATTPDTIWTTFIPSQEVHLARPAGGDEQDDFGRYDLRMDQLADTSDRTQLHAMADAYQRWISTRRIEAETIDMPAHRSVALEHMDRAAECARRIRAGISALDDPVVDRAFRLMNRAMVDQRRAQDRSRGEVSKTQRWRPFQMAFILMNIPALSDPGHPDREVADLLWFPTGGGKTEAYLGCIGFTVLLRRLRREDNGGVSAIMRYTLRLLTRQQFERAAGLICALELVRRTELPNAAPISLGLWVGNAATPANTKEARGILRKVADGEHVQGSTPMQLVRCPWCGVQLTHKHYDASGESMTIACRESGCDFRDGLPLYVLDSDVYANRPSLIISTVDKFALMTWKSEVGLLLSTNGPADSRPDLIVQDELHLISGPLGTIVGLNEAAIDMACTGEGRPKVLASTATVRRAAQQVRAVFDRDTAQFPPPGLTPSDNYFAVNASAQEKGTRRYVGVMAPGTSQSTLLVRIYSVLLQAVGDLDSPDEVRDSYWTLLGYFNALRVLGSAYLQVLDDVPDRMEVVAARRQRSVREISQEPVELTSRVDQMEIPNSMARLETSYPDRQSPDVALATNMISVGLDIDRLGLMVVAGQPQSTSEYIQSTSRVGRRNPGLVITALNSQRSRDSSHYASFIPFHRALYREVESTTATPFAPRARDRAGHGVLVASTRLMIPELSTDESAGNVADYSSRIEEVIDCLVARAGRIAPAEAGPFGEQLRELLARWKNEVGLDAVERYGSMRAPNATTRVGDKPLIDPADDVGAGSFPVRGAPWPTMTSMRDVDAETSLYVKYLKRTD</sequence>
<keyword evidence="2" id="KW-0067">ATP-binding</keyword>
<keyword evidence="3" id="KW-1185">Reference proteome</keyword>
<dbReference type="Gene3D" id="3.40.50.300">
    <property type="entry name" value="P-loop containing nucleotide triphosphate hydrolases"/>
    <property type="match status" value="2"/>
</dbReference>
<dbReference type="Pfam" id="PF00271">
    <property type="entry name" value="Helicase_C"/>
    <property type="match status" value="1"/>
</dbReference>
<dbReference type="RefSeq" id="WP_101466350.1">
    <property type="nucleotide sequence ID" value="NZ_PJMW01000002.1"/>
</dbReference>
<name>A0A2N3VFJ8_9NOCA</name>
<keyword evidence="2" id="KW-0347">Helicase</keyword>
<dbReference type="AlphaFoldDB" id="A0A2N3VFJ8"/>
<accession>A0A2N3VFJ8</accession>
<evidence type="ECO:0000313" key="3">
    <source>
        <dbReference type="Proteomes" id="UP000233766"/>
    </source>
</evidence>
<evidence type="ECO:0000313" key="2">
    <source>
        <dbReference type="EMBL" id="PKV80408.1"/>
    </source>
</evidence>
<dbReference type="GO" id="GO:0004386">
    <property type="term" value="F:helicase activity"/>
    <property type="evidence" value="ECO:0007669"/>
    <property type="project" value="UniProtKB-KW"/>
</dbReference>
<dbReference type="EMBL" id="PJMW01000002">
    <property type="protein sequence ID" value="PKV80408.1"/>
    <property type="molecule type" value="Genomic_DNA"/>
</dbReference>
<dbReference type="InterPro" id="IPR027417">
    <property type="entry name" value="P-loop_NTPase"/>
</dbReference>
<keyword evidence="2" id="KW-0547">Nucleotide-binding</keyword>
<protein>
    <submittedName>
        <fullName evidence="2">Helicase-like protein</fullName>
    </submittedName>
</protein>
<dbReference type="InterPro" id="IPR001650">
    <property type="entry name" value="Helicase_C-like"/>
</dbReference>
<comment type="caution">
    <text evidence="2">The sequence shown here is derived from an EMBL/GenBank/DDBJ whole genome shotgun (WGS) entry which is preliminary data.</text>
</comment>
<dbReference type="Proteomes" id="UP000233766">
    <property type="component" value="Unassembled WGS sequence"/>
</dbReference>
<organism evidence="2 3">
    <name type="scientific">Nocardia fluminea</name>
    <dbReference type="NCBI Taxonomy" id="134984"/>
    <lineage>
        <taxon>Bacteria</taxon>
        <taxon>Bacillati</taxon>
        <taxon>Actinomycetota</taxon>
        <taxon>Actinomycetes</taxon>
        <taxon>Mycobacteriales</taxon>
        <taxon>Nocardiaceae</taxon>
        <taxon>Nocardia</taxon>
    </lineage>
</organism>
<dbReference type="SUPFAM" id="SSF52540">
    <property type="entry name" value="P-loop containing nucleoside triphosphate hydrolases"/>
    <property type="match status" value="1"/>
</dbReference>
<dbReference type="OrthoDB" id="713315at2"/>
<feature type="domain" description="Helicase C-terminal" evidence="1">
    <location>
        <begin position="753"/>
        <end position="905"/>
    </location>
</feature>
<proteinExistence type="predicted"/>